<dbReference type="AlphaFoldDB" id="A0A6J4S0E2"/>
<proteinExistence type="predicted"/>
<feature type="non-terminal residue" evidence="2">
    <location>
        <position position="1"/>
    </location>
</feature>
<reference evidence="2" key="1">
    <citation type="submission" date="2020-02" db="EMBL/GenBank/DDBJ databases">
        <authorList>
            <person name="Meier V. D."/>
        </authorList>
    </citation>
    <scope>NUCLEOTIDE SEQUENCE</scope>
    <source>
        <strain evidence="2">AVDCRST_MAG39</strain>
    </source>
</reference>
<feature type="compositionally biased region" description="Basic residues" evidence="1">
    <location>
        <begin position="78"/>
        <end position="88"/>
    </location>
</feature>
<evidence type="ECO:0000256" key="1">
    <source>
        <dbReference type="SAM" id="MobiDB-lite"/>
    </source>
</evidence>
<feature type="compositionally biased region" description="Basic and acidic residues" evidence="1">
    <location>
        <begin position="17"/>
        <end position="26"/>
    </location>
</feature>
<protein>
    <submittedName>
        <fullName evidence="2">3-dehydroquinate dehydratase II</fullName>
        <ecNumber evidence="2">4.2.1.10</ecNumber>
    </submittedName>
</protein>
<feature type="compositionally biased region" description="Basic and acidic residues" evidence="1">
    <location>
        <begin position="1"/>
        <end position="10"/>
    </location>
</feature>
<dbReference type="EC" id="4.2.1.10" evidence="2"/>
<feature type="compositionally biased region" description="Basic and acidic residues" evidence="1">
    <location>
        <begin position="54"/>
        <end position="77"/>
    </location>
</feature>
<feature type="compositionally biased region" description="Basic residues" evidence="1">
    <location>
        <begin position="27"/>
        <end position="47"/>
    </location>
</feature>
<name>A0A6J4S0E2_9SPHN</name>
<evidence type="ECO:0000313" key="2">
    <source>
        <dbReference type="EMBL" id="CAA9485762.1"/>
    </source>
</evidence>
<accession>A0A6J4S0E2</accession>
<feature type="compositionally biased region" description="Basic and acidic residues" evidence="1">
    <location>
        <begin position="89"/>
        <end position="99"/>
    </location>
</feature>
<feature type="non-terminal residue" evidence="2">
    <location>
        <position position="145"/>
    </location>
</feature>
<feature type="compositionally biased region" description="Basic residues" evidence="1">
    <location>
        <begin position="120"/>
        <end position="145"/>
    </location>
</feature>
<organism evidence="2">
    <name type="scientific">uncultured Sphingomonadaceae bacterium</name>
    <dbReference type="NCBI Taxonomy" id="169976"/>
    <lineage>
        <taxon>Bacteria</taxon>
        <taxon>Pseudomonadati</taxon>
        <taxon>Pseudomonadota</taxon>
        <taxon>Alphaproteobacteria</taxon>
        <taxon>Sphingomonadales</taxon>
        <taxon>Sphingomonadaceae</taxon>
        <taxon>environmental samples</taxon>
    </lineage>
</organism>
<dbReference type="GO" id="GO:0003855">
    <property type="term" value="F:3-dehydroquinate dehydratase activity"/>
    <property type="evidence" value="ECO:0007669"/>
    <property type="project" value="UniProtKB-EC"/>
</dbReference>
<dbReference type="EMBL" id="CADCVW010000020">
    <property type="protein sequence ID" value="CAA9485762.1"/>
    <property type="molecule type" value="Genomic_DNA"/>
</dbReference>
<keyword evidence="2" id="KW-0456">Lyase</keyword>
<gene>
    <name evidence="2" type="ORF">AVDCRST_MAG39-436</name>
</gene>
<feature type="region of interest" description="Disordered" evidence="1">
    <location>
        <begin position="1"/>
        <end position="145"/>
    </location>
</feature>
<sequence length="145" mass="16615">GGRNDLRAERPQPQPARDPRAGGVRDRHARRHRRRARPRRGRPRRHSSIPPVEPRGRPDRLAARSGGERRARGDPQPRRLHSHLRRAARRGEGDRRSSDRGPPVQPACAGGFPAAELRGVRRPRHHRWLRRPRLSARAGRRLASL</sequence>